<feature type="transmembrane region" description="Helical" evidence="19">
    <location>
        <begin position="180"/>
        <end position="200"/>
    </location>
</feature>
<evidence type="ECO:0000256" key="2">
    <source>
        <dbReference type="ARBA" id="ARBA00004477"/>
    </source>
</evidence>
<comment type="pathway">
    <text evidence="3">Protein modification; protein ubiquitination.</text>
</comment>
<feature type="transmembrane region" description="Helical" evidence="19">
    <location>
        <begin position="12"/>
        <end position="30"/>
    </location>
</feature>
<name>A0A401SW70_CHIPU</name>
<keyword evidence="12 19" id="KW-1133">Transmembrane helix</keyword>
<comment type="catalytic activity">
    <reaction evidence="1">
        <text>S-ubiquitinyl-[E2 ubiquitin-conjugating enzyme]-L-cysteine + [acceptor protein]-L-lysine = [E2 ubiquitin-conjugating enzyme]-L-cysteine + N(6)-ubiquitinyl-[acceptor protein]-L-lysine.</text>
        <dbReference type="EC" id="2.3.2.27"/>
    </reaction>
</comment>
<evidence type="ECO:0000313" key="22">
    <source>
        <dbReference type="Proteomes" id="UP000287033"/>
    </source>
</evidence>
<dbReference type="GO" id="GO:0006511">
    <property type="term" value="P:ubiquitin-dependent protein catabolic process"/>
    <property type="evidence" value="ECO:0007669"/>
    <property type="project" value="TreeGrafter"/>
</dbReference>
<keyword evidence="10" id="KW-0256">Endoplasmic reticulum</keyword>
<evidence type="ECO:0000256" key="17">
    <source>
        <dbReference type="ARBA" id="ARBA00075536"/>
    </source>
</evidence>
<feature type="transmembrane region" description="Helical" evidence="19">
    <location>
        <begin position="74"/>
        <end position="95"/>
    </location>
</feature>
<dbReference type="InterPro" id="IPR001841">
    <property type="entry name" value="Znf_RING"/>
</dbReference>
<evidence type="ECO:0000256" key="15">
    <source>
        <dbReference type="ARBA" id="ARBA00063040"/>
    </source>
</evidence>
<evidence type="ECO:0000256" key="3">
    <source>
        <dbReference type="ARBA" id="ARBA00004906"/>
    </source>
</evidence>
<evidence type="ECO:0000256" key="13">
    <source>
        <dbReference type="ARBA" id="ARBA00023136"/>
    </source>
</evidence>
<comment type="function">
    <text evidence="14">E3 ubiquitin-protein ligase that plays a key role in endosome organization by retaining vesicles in the perinuclear cloud. Acts as a platform for perinuclear positioning of the endosomal system by mediating ubiquitination of SQSTM1 through interaction with the ubiquitin conjugating enzyme UBE2J1. Ubiquitinated SQSTM1 attracts specific vesicle-associated adapters, forming a molecular bridge that restrains cognate vesicles in the perinuclear region and organizes the endosomal pathway for efficient cargo transport. Also acts as a regulator of type I interferon production in response to viral infection by mediating the formation of 'Lys-11'-linked polyubiquitin chains on TMEM173/STING, leading to stabilize TMEM173/STING. Also required to limit type I interferon response by promoting autophagic degradation of IRF3.</text>
</comment>
<dbReference type="OrthoDB" id="1711136at2759"/>
<dbReference type="PANTHER" id="PTHR22696">
    <property type="entry name" value="E3 UBIQUITIN-PROTEIN LIGASE RNF26"/>
    <property type="match status" value="1"/>
</dbReference>
<dbReference type="SUPFAM" id="SSF57850">
    <property type="entry name" value="RING/U-box"/>
    <property type="match status" value="1"/>
</dbReference>
<dbReference type="GO" id="GO:0005789">
    <property type="term" value="C:endoplasmic reticulum membrane"/>
    <property type="evidence" value="ECO:0007669"/>
    <property type="project" value="UniProtKB-SubCell"/>
</dbReference>
<evidence type="ECO:0000256" key="16">
    <source>
        <dbReference type="ARBA" id="ARBA00067352"/>
    </source>
</evidence>
<evidence type="ECO:0000256" key="1">
    <source>
        <dbReference type="ARBA" id="ARBA00000900"/>
    </source>
</evidence>
<feature type="transmembrane region" description="Helical" evidence="19">
    <location>
        <begin position="221"/>
        <end position="242"/>
    </location>
</feature>
<dbReference type="STRING" id="137246.A0A401SW70"/>
<evidence type="ECO:0000256" key="5">
    <source>
        <dbReference type="ARBA" id="ARBA00022679"/>
    </source>
</evidence>
<keyword evidence="7" id="KW-0479">Metal-binding</keyword>
<dbReference type="InterPro" id="IPR013083">
    <property type="entry name" value="Znf_RING/FYVE/PHD"/>
</dbReference>
<evidence type="ECO:0000256" key="7">
    <source>
        <dbReference type="ARBA" id="ARBA00022723"/>
    </source>
</evidence>
<evidence type="ECO:0000313" key="21">
    <source>
        <dbReference type="EMBL" id="GCC34620.1"/>
    </source>
</evidence>
<dbReference type="CDD" id="cd16788">
    <property type="entry name" value="mRING-HC-C3HC5_RNF26"/>
    <property type="match status" value="1"/>
</dbReference>
<accession>A0A401SW70</accession>
<evidence type="ECO:0000256" key="18">
    <source>
        <dbReference type="PROSITE-ProRule" id="PRU00175"/>
    </source>
</evidence>
<dbReference type="FunFam" id="3.30.40.10:FF:000387">
    <property type="entry name" value="RING finger protein 26"/>
    <property type="match status" value="1"/>
</dbReference>
<dbReference type="GO" id="GO:0016567">
    <property type="term" value="P:protein ubiquitination"/>
    <property type="evidence" value="ECO:0007669"/>
    <property type="project" value="TreeGrafter"/>
</dbReference>
<dbReference type="PANTHER" id="PTHR22696:SF1">
    <property type="entry name" value="E3 UBIQUITIN-PROTEIN LIGASE RNF26"/>
    <property type="match status" value="1"/>
</dbReference>
<evidence type="ECO:0000259" key="20">
    <source>
        <dbReference type="PROSITE" id="PS50089"/>
    </source>
</evidence>
<keyword evidence="5" id="KW-0808">Transferase</keyword>
<comment type="subcellular location">
    <subcellularLocation>
        <location evidence="2">Endoplasmic reticulum membrane</location>
        <topology evidence="2">Multi-pass membrane protein</topology>
    </subcellularLocation>
</comment>
<dbReference type="Proteomes" id="UP000287033">
    <property type="component" value="Unassembled WGS sequence"/>
</dbReference>
<reference evidence="21 22" key="1">
    <citation type="journal article" date="2018" name="Nat. Ecol. Evol.">
        <title>Shark genomes provide insights into elasmobranch evolution and the origin of vertebrates.</title>
        <authorList>
            <person name="Hara Y"/>
            <person name="Yamaguchi K"/>
            <person name="Onimaru K"/>
            <person name="Kadota M"/>
            <person name="Koyanagi M"/>
            <person name="Keeley SD"/>
            <person name="Tatsumi K"/>
            <person name="Tanaka K"/>
            <person name="Motone F"/>
            <person name="Kageyama Y"/>
            <person name="Nozu R"/>
            <person name="Adachi N"/>
            <person name="Nishimura O"/>
            <person name="Nakagawa R"/>
            <person name="Tanegashima C"/>
            <person name="Kiyatake I"/>
            <person name="Matsumoto R"/>
            <person name="Murakumo K"/>
            <person name="Nishida K"/>
            <person name="Terakita A"/>
            <person name="Kuratani S"/>
            <person name="Sato K"/>
            <person name="Hyodo S Kuraku.S."/>
        </authorList>
    </citation>
    <scope>NUCLEOTIDE SEQUENCE [LARGE SCALE GENOMIC DNA]</scope>
</reference>
<keyword evidence="13 19" id="KW-0472">Membrane</keyword>
<dbReference type="PROSITE" id="PS50089">
    <property type="entry name" value="ZF_RING_2"/>
    <property type="match status" value="1"/>
</dbReference>
<dbReference type="AlphaFoldDB" id="A0A401SW70"/>
<sequence>MADILIFLIRGLGRALDLLCFLLDLNFWLVSSVVAAVSGTMHLLLCLPGAVACLLALCCNLLGLLVLGAAELSYCALHFILNLVCSLLSVLFSLAESLKLVGHLLSYLSLRGREMLQRGFANAFSSGHLFLKQVWDAVGILVSLSAYFVNTFINLFLIGTQNLLSLVTMLWDPLVRVSDVFASILTYLSSSVLGNVILLWTPCQFVIEVLMSLTKLLVDIFLLNLYGLAITFVVISITTIYANPELILRITNQMTLYLSIAPSLQWIRRNIAHICGLVVATVQLMVNSETWQQIYSQQLHGLNPHYISNWPLDQRRQHQTDRNDNLEDRTITDQQLIIQLEQQIDPNPAQGNGNPLREQQLTMAETSVCGPEAGNGSLSSVAKPTGGKDNKNNVPVENNLWMLLKEQEERKKCVICQDQAKSVLLLPCRHLCLCQGCTAILLEQPVYQRNCPLCRQMILQTLDVYF</sequence>
<evidence type="ECO:0000256" key="11">
    <source>
        <dbReference type="ARBA" id="ARBA00022833"/>
    </source>
</evidence>
<feature type="domain" description="RING-type" evidence="20">
    <location>
        <begin position="413"/>
        <end position="455"/>
    </location>
</feature>
<feature type="transmembrane region" description="Helical" evidence="19">
    <location>
        <begin position="42"/>
        <end position="67"/>
    </location>
</feature>
<evidence type="ECO:0000256" key="14">
    <source>
        <dbReference type="ARBA" id="ARBA00057605"/>
    </source>
</evidence>
<evidence type="ECO:0000256" key="8">
    <source>
        <dbReference type="ARBA" id="ARBA00022771"/>
    </source>
</evidence>
<dbReference type="InterPro" id="IPR040089">
    <property type="entry name" value="RNF26_mRING-HC-C3HC5"/>
</dbReference>
<dbReference type="Gene3D" id="3.30.40.10">
    <property type="entry name" value="Zinc/RING finger domain, C3HC4 (zinc finger)"/>
    <property type="match status" value="1"/>
</dbReference>
<dbReference type="EMBL" id="BEZZ01000616">
    <property type="protein sequence ID" value="GCC34620.1"/>
    <property type="molecule type" value="Genomic_DNA"/>
</dbReference>
<evidence type="ECO:0000256" key="12">
    <source>
        <dbReference type="ARBA" id="ARBA00022989"/>
    </source>
</evidence>
<keyword evidence="9" id="KW-0833">Ubl conjugation pathway</keyword>
<evidence type="ECO:0000256" key="19">
    <source>
        <dbReference type="SAM" id="Phobius"/>
    </source>
</evidence>
<evidence type="ECO:0000256" key="4">
    <source>
        <dbReference type="ARBA" id="ARBA00012483"/>
    </source>
</evidence>
<keyword evidence="22" id="KW-1185">Reference proteome</keyword>
<dbReference type="Pfam" id="PF13920">
    <property type="entry name" value="zf-C3HC4_3"/>
    <property type="match status" value="1"/>
</dbReference>
<dbReference type="EC" id="2.3.2.27" evidence="4"/>
<dbReference type="OMA" id="TAILLWT"/>
<gene>
    <name evidence="21" type="ORF">chiPu_0013095</name>
</gene>
<keyword evidence="11" id="KW-0862">Zinc</keyword>
<keyword evidence="8 18" id="KW-0863">Zinc-finger</keyword>
<evidence type="ECO:0000256" key="9">
    <source>
        <dbReference type="ARBA" id="ARBA00022786"/>
    </source>
</evidence>
<comment type="subunit">
    <text evidence="15">Interacts with INCA1. Interacts with TMEM43, ENDOD1, TMEM33 and TMED1 to form a complex capable of modulating innate immune signaling through the cGAS-STING pathway. Interacts with UBE2J1; this interaction is important for SQSTM1 ubiquitination.</text>
</comment>
<dbReference type="SMART" id="SM00184">
    <property type="entry name" value="RING"/>
    <property type="match status" value="1"/>
</dbReference>
<feature type="transmembrane region" description="Helical" evidence="19">
    <location>
        <begin position="138"/>
        <end position="160"/>
    </location>
</feature>
<protein>
    <recommendedName>
        <fullName evidence="16">E3 ubiquitin-protein ligase RNF26</fullName>
        <ecNumber evidence="4">2.3.2.27</ecNumber>
    </recommendedName>
    <alternativeName>
        <fullName evidence="17">RING finger protein 26</fullName>
    </alternativeName>
</protein>
<dbReference type="GO" id="GO:0061630">
    <property type="term" value="F:ubiquitin protein ligase activity"/>
    <property type="evidence" value="ECO:0007669"/>
    <property type="project" value="UniProtKB-EC"/>
</dbReference>
<organism evidence="21 22">
    <name type="scientific">Chiloscyllium punctatum</name>
    <name type="common">Brownbanded bambooshark</name>
    <name type="synonym">Hemiscyllium punctatum</name>
    <dbReference type="NCBI Taxonomy" id="137246"/>
    <lineage>
        <taxon>Eukaryota</taxon>
        <taxon>Metazoa</taxon>
        <taxon>Chordata</taxon>
        <taxon>Craniata</taxon>
        <taxon>Vertebrata</taxon>
        <taxon>Chondrichthyes</taxon>
        <taxon>Elasmobranchii</taxon>
        <taxon>Galeomorphii</taxon>
        <taxon>Galeoidea</taxon>
        <taxon>Orectolobiformes</taxon>
        <taxon>Hemiscylliidae</taxon>
        <taxon>Chiloscyllium</taxon>
    </lineage>
</organism>
<dbReference type="GO" id="GO:0008270">
    <property type="term" value="F:zinc ion binding"/>
    <property type="evidence" value="ECO:0007669"/>
    <property type="project" value="UniProtKB-KW"/>
</dbReference>
<proteinExistence type="predicted"/>
<comment type="caution">
    <text evidence="21">The sequence shown here is derived from an EMBL/GenBank/DDBJ whole genome shotgun (WGS) entry which is preliminary data.</text>
</comment>
<evidence type="ECO:0000256" key="6">
    <source>
        <dbReference type="ARBA" id="ARBA00022692"/>
    </source>
</evidence>
<keyword evidence="6 19" id="KW-0812">Transmembrane</keyword>
<evidence type="ECO:0000256" key="10">
    <source>
        <dbReference type="ARBA" id="ARBA00022824"/>
    </source>
</evidence>